<dbReference type="Gene3D" id="3.30.1200.10">
    <property type="entry name" value="YggU-like"/>
    <property type="match status" value="1"/>
</dbReference>
<evidence type="ECO:0000256" key="1">
    <source>
        <dbReference type="ARBA" id="ARBA00010364"/>
    </source>
</evidence>
<reference evidence="3 4" key="1">
    <citation type="journal article" date="2011" name="Stand. Genomic Sci.">
        <title>Complete genome sequence of Desulfobulbus propionicus type strain (1pr3).</title>
        <authorList>
            <person name="Pagani I."/>
            <person name="Lapidus A."/>
            <person name="Nolan M."/>
            <person name="Lucas S."/>
            <person name="Hammon N."/>
            <person name="Deshpande S."/>
            <person name="Cheng J.F."/>
            <person name="Chertkov O."/>
            <person name="Davenport K."/>
            <person name="Tapia R."/>
            <person name="Han C."/>
            <person name="Goodwin L."/>
            <person name="Pitluck S."/>
            <person name="Liolios K."/>
            <person name="Mavromatis K."/>
            <person name="Ivanova N."/>
            <person name="Mikhailova N."/>
            <person name="Pati A."/>
            <person name="Chen A."/>
            <person name="Palaniappan K."/>
            <person name="Land M."/>
            <person name="Hauser L."/>
            <person name="Chang Y.J."/>
            <person name="Jeffries C.D."/>
            <person name="Detter J.C."/>
            <person name="Brambilla E."/>
            <person name="Kannan K.P."/>
            <person name="Djao O.D."/>
            <person name="Rohde M."/>
            <person name="Pukall R."/>
            <person name="Spring S."/>
            <person name="Goker M."/>
            <person name="Sikorski J."/>
            <person name="Woyke T."/>
            <person name="Bristow J."/>
            <person name="Eisen J.A."/>
            <person name="Markowitz V."/>
            <person name="Hugenholtz P."/>
            <person name="Kyrpides N.C."/>
            <person name="Klenk H.P."/>
        </authorList>
    </citation>
    <scope>NUCLEOTIDE SEQUENCE [LARGE SCALE GENOMIC DNA]</scope>
    <source>
        <strain evidence="4">ATCC 33891 / DSM 2032 / 1pr3</strain>
    </source>
</reference>
<dbReference type="EMBL" id="CP002364">
    <property type="protein sequence ID" value="ADW16502.1"/>
    <property type="molecule type" value="Genomic_DNA"/>
</dbReference>
<evidence type="ECO:0000313" key="4">
    <source>
        <dbReference type="Proteomes" id="UP000006365"/>
    </source>
</evidence>
<dbReference type="HAMAP" id="MF_00634">
    <property type="entry name" value="UPF0235"/>
    <property type="match status" value="1"/>
</dbReference>
<evidence type="ECO:0000313" key="3">
    <source>
        <dbReference type="EMBL" id="ADW16502.1"/>
    </source>
</evidence>
<organism evidence="3 4">
    <name type="scientific">Desulfobulbus propionicus (strain ATCC 33891 / DSM 2032 / VKM B-1956 / 1pr3)</name>
    <dbReference type="NCBI Taxonomy" id="577650"/>
    <lineage>
        <taxon>Bacteria</taxon>
        <taxon>Pseudomonadati</taxon>
        <taxon>Thermodesulfobacteriota</taxon>
        <taxon>Desulfobulbia</taxon>
        <taxon>Desulfobulbales</taxon>
        <taxon>Desulfobulbaceae</taxon>
        <taxon>Desulfobulbus</taxon>
    </lineage>
</organism>
<dbReference type="GO" id="GO:0005737">
    <property type="term" value="C:cytoplasm"/>
    <property type="evidence" value="ECO:0007669"/>
    <property type="project" value="TreeGrafter"/>
</dbReference>
<gene>
    <name evidence="3" type="ordered locus">Despr_0318</name>
</gene>
<dbReference type="PANTHER" id="PTHR13420:SF7">
    <property type="entry name" value="UPF0235 PROTEIN C15ORF40"/>
    <property type="match status" value="1"/>
</dbReference>
<proteinExistence type="inferred from homology"/>
<protein>
    <recommendedName>
        <fullName evidence="2">UPF0235 protein Despr_0318</fullName>
    </recommendedName>
</protein>
<dbReference type="KEGG" id="dpr:Despr_0318"/>
<accession>A0A7U3YJE8</accession>
<sequence>MAAGPDALPCLQRLADGSLLLRLQVQPRAAANHLAGLQGDMLKLRVTTPPVDGKANQAVVAYLAKLFHLPKSSVVLKSGHQSRGKTVVIASGHEQEVRAVLAAHLFPERK</sequence>
<name>A0A7U3YJE8_DESPD</name>
<dbReference type="RefSeq" id="WP_015723050.1">
    <property type="nucleotide sequence ID" value="NC_014972.1"/>
</dbReference>
<dbReference type="NCBIfam" id="TIGR00251">
    <property type="entry name" value="DUF167 family protein"/>
    <property type="match status" value="1"/>
</dbReference>
<dbReference type="AlphaFoldDB" id="A0A7U3YJE8"/>
<keyword evidence="4" id="KW-1185">Reference proteome</keyword>
<dbReference type="Pfam" id="PF02594">
    <property type="entry name" value="DUF167"/>
    <property type="match status" value="1"/>
</dbReference>
<evidence type="ECO:0000256" key="2">
    <source>
        <dbReference type="HAMAP-Rule" id="MF_00634"/>
    </source>
</evidence>
<comment type="similarity">
    <text evidence="1 2">Belongs to the UPF0235 family.</text>
</comment>
<dbReference type="InterPro" id="IPR036591">
    <property type="entry name" value="YggU-like_sf"/>
</dbReference>
<dbReference type="Proteomes" id="UP000006365">
    <property type="component" value="Chromosome"/>
</dbReference>
<dbReference type="SMART" id="SM01152">
    <property type="entry name" value="DUF167"/>
    <property type="match status" value="1"/>
</dbReference>
<dbReference type="SUPFAM" id="SSF69786">
    <property type="entry name" value="YggU-like"/>
    <property type="match status" value="1"/>
</dbReference>
<dbReference type="PANTHER" id="PTHR13420">
    <property type="entry name" value="UPF0235 PROTEIN C15ORF40"/>
    <property type="match status" value="1"/>
</dbReference>
<dbReference type="InterPro" id="IPR003746">
    <property type="entry name" value="DUF167"/>
</dbReference>